<feature type="compositionally biased region" description="Basic and acidic residues" evidence="1">
    <location>
        <begin position="1"/>
        <end position="15"/>
    </location>
</feature>
<dbReference type="RefSeq" id="WP_145241048.1">
    <property type="nucleotide sequence ID" value="NZ_CP036273.1"/>
</dbReference>
<sequence length="71" mass="7712">MTPETDGRAPARGDPTDPSGIAGARRDTPAGAAAKASRQVWVPHRSRRQKKALWVVPGSLKRLRQGTEEPR</sequence>
<dbReference type="Proteomes" id="UP000319576">
    <property type="component" value="Chromosome"/>
</dbReference>
<reference evidence="2 3" key="1">
    <citation type="submission" date="2019-02" db="EMBL/GenBank/DDBJ databases">
        <title>Deep-cultivation of Planctomycetes and their phenomic and genomic characterization uncovers novel biology.</title>
        <authorList>
            <person name="Wiegand S."/>
            <person name="Jogler M."/>
            <person name="Boedeker C."/>
            <person name="Pinto D."/>
            <person name="Vollmers J."/>
            <person name="Rivas-Marin E."/>
            <person name="Kohn T."/>
            <person name="Peeters S.H."/>
            <person name="Heuer A."/>
            <person name="Rast P."/>
            <person name="Oberbeckmann S."/>
            <person name="Bunk B."/>
            <person name="Jeske O."/>
            <person name="Meyerdierks A."/>
            <person name="Storesund J.E."/>
            <person name="Kallscheuer N."/>
            <person name="Luecker S."/>
            <person name="Lage O.M."/>
            <person name="Pohl T."/>
            <person name="Merkel B.J."/>
            <person name="Hornburger P."/>
            <person name="Mueller R.-W."/>
            <person name="Bruemmer F."/>
            <person name="Labrenz M."/>
            <person name="Spormann A.M."/>
            <person name="Op den Camp H."/>
            <person name="Overmann J."/>
            <person name="Amann R."/>
            <person name="Jetten M.S.M."/>
            <person name="Mascher T."/>
            <person name="Medema M.H."/>
            <person name="Devos D.P."/>
            <person name="Kaster A.-K."/>
            <person name="Ovreas L."/>
            <person name="Rohde M."/>
            <person name="Galperin M.Y."/>
            <person name="Jogler C."/>
        </authorList>
    </citation>
    <scope>NUCLEOTIDE SEQUENCE [LARGE SCALE GENOMIC DNA]</scope>
    <source>
        <strain evidence="2 3">ETA_A1</strain>
    </source>
</reference>
<protein>
    <submittedName>
        <fullName evidence="2">Uncharacterized protein</fullName>
    </submittedName>
</protein>
<evidence type="ECO:0000313" key="2">
    <source>
        <dbReference type="EMBL" id="QDU21810.1"/>
    </source>
</evidence>
<evidence type="ECO:0000313" key="3">
    <source>
        <dbReference type="Proteomes" id="UP000319576"/>
    </source>
</evidence>
<feature type="region of interest" description="Disordered" evidence="1">
    <location>
        <begin position="1"/>
        <end position="48"/>
    </location>
</feature>
<gene>
    <name evidence="2" type="ORF">ETAA1_37830</name>
</gene>
<evidence type="ECO:0000256" key="1">
    <source>
        <dbReference type="SAM" id="MobiDB-lite"/>
    </source>
</evidence>
<keyword evidence="3" id="KW-1185">Reference proteome</keyword>
<dbReference type="AlphaFoldDB" id="A0A517XWC8"/>
<name>A0A517XWC8_9BACT</name>
<proteinExistence type="predicted"/>
<dbReference type="KEGG" id="uli:ETAA1_37830"/>
<accession>A0A517XWC8</accession>
<organism evidence="2 3">
    <name type="scientific">Urbifossiella limnaea</name>
    <dbReference type="NCBI Taxonomy" id="2528023"/>
    <lineage>
        <taxon>Bacteria</taxon>
        <taxon>Pseudomonadati</taxon>
        <taxon>Planctomycetota</taxon>
        <taxon>Planctomycetia</taxon>
        <taxon>Gemmatales</taxon>
        <taxon>Gemmataceae</taxon>
        <taxon>Urbifossiella</taxon>
    </lineage>
</organism>
<dbReference type="EMBL" id="CP036273">
    <property type="protein sequence ID" value="QDU21810.1"/>
    <property type="molecule type" value="Genomic_DNA"/>
</dbReference>